<protein>
    <submittedName>
        <fullName evidence="1">Uncharacterized protein</fullName>
    </submittedName>
</protein>
<organism evidence="1 2">
    <name type="scientific">Holdemania filiformis DSM 12042</name>
    <dbReference type="NCBI Taxonomy" id="545696"/>
    <lineage>
        <taxon>Bacteria</taxon>
        <taxon>Bacillati</taxon>
        <taxon>Bacillota</taxon>
        <taxon>Erysipelotrichia</taxon>
        <taxon>Erysipelotrichales</taxon>
        <taxon>Erysipelotrichaceae</taxon>
        <taxon>Holdemania</taxon>
    </lineage>
</organism>
<comment type="caution">
    <text evidence="1">The sequence shown here is derived from an EMBL/GenBank/DDBJ whole genome shotgun (WGS) entry which is preliminary data.</text>
</comment>
<evidence type="ECO:0000313" key="2">
    <source>
        <dbReference type="Proteomes" id="UP000005950"/>
    </source>
</evidence>
<reference evidence="1 2" key="2">
    <citation type="submission" date="2009-02" db="EMBL/GenBank/DDBJ databases">
        <title>Draft genome sequence of Holdemania filiformis DSM 12042.</title>
        <authorList>
            <person name="Sudarsanam P."/>
            <person name="Ley R."/>
            <person name="Guruge J."/>
            <person name="Turnbaugh P.J."/>
            <person name="Mahowald M."/>
            <person name="Liep D."/>
            <person name="Gordon J."/>
        </authorList>
    </citation>
    <scope>NUCLEOTIDE SEQUENCE [LARGE SCALE GENOMIC DNA]</scope>
    <source>
        <strain evidence="1 2">DSM 12042</strain>
    </source>
</reference>
<dbReference type="Proteomes" id="UP000005950">
    <property type="component" value="Unassembled WGS sequence"/>
</dbReference>
<reference evidence="1 2" key="1">
    <citation type="submission" date="2008-12" db="EMBL/GenBank/DDBJ databases">
        <authorList>
            <person name="Fulton L."/>
            <person name="Clifton S."/>
            <person name="Fulton B."/>
            <person name="Xu J."/>
            <person name="Minx P."/>
            <person name="Pepin K.H."/>
            <person name="Johnson M."/>
            <person name="Bhonagiri V."/>
            <person name="Nash W.E."/>
            <person name="Mardis E.R."/>
            <person name="Wilson R.K."/>
        </authorList>
    </citation>
    <scope>NUCLEOTIDE SEQUENCE [LARGE SCALE GENOMIC DNA]</scope>
    <source>
        <strain evidence="1 2">DSM 12042</strain>
    </source>
</reference>
<dbReference type="EMBL" id="ACCF01000049">
    <property type="protein sequence ID" value="EEF69050.1"/>
    <property type="molecule type" value="Genomic_DNA"/>
</dbReference>
<dbReference type="AlphaFoldDB" id="B9Y4P1"/>
<dbReference type="HOGENOM" id="CLU_3200715_0_0_9"/>
<accession>B9Y4P1</accession>
<evidence type="ECO:0000313" key="1">
    <source>
        <dbReference type="EMBL" id="EEF69050.1"/>
    </source>
</evidence>
<dbReference type="RefSeq" id="WP_006057982.1">
    <property type="nucleotide sequence ID" value="NZ_GG657553.1"/>
</dbReference>
<sequence>MIKDLPSLILDDENQNVYYEVLLVYDEQEDVEAMRTFIEFSLIKT</sequence>
<name>B9Y4P1_9FIRM</name>
<gene>
    <name evidence="1" type="ORF">HOLDEFILI_00772</name>
</gene>
<dbReference type="STRING" id="545696.HOLDEFILI_00772"/>
<proteinExistence type="predicted"/>